<organism evidence="2 3">
    <name type="scientific">Pilimelia terevasa</name>
    <dbReference type="NCBI Taxonomy" id="53372"/>
    <lineage>
        <taxon>Bacteria</taxon>
        <taxon>Bacillati</taxon>
        <taxon>Actinomycetota</taxon>
        <taxon>Actinomycetes</taxon>
        <taxon>Micromonosporales</taxon>
        <taxon>Micromonosporaceae</taxon>
        <taxon>Pilimelia</taxon>
    </lineage>
</organism>
<proteinExistence type="predicted"/>
<dbReference type="InterPro" id="IPR050570">
    <property type="entry name" value="Cell_wall_metabolism_enzyme"/>
</dbReference>
<dbReference type="Proteomes" id="UP000662200">
    <property type="component" value="Unassembled WGS sequence"/>
</dbReference>
<comment type="caution">
    <text evidence="2">The sequence shown here is derived from an EMBL/GenBank/DDBJ whole genome shotgun (WGS) entry which is preliminary data.</text>
</comment>
<dbReference type="PANTHER" id="PTHR21666">
    <property type="entry name" value="PEPTIDASE-RELATED"/>
    <property type="match status" value="1"/>
</dbReference>
<dbReference type="AlphaFoldDB" id="A0A8J3BLT0"/>
<gene>
    <name evidence="2" type="ORF">GCM10010124_08660</name>
</gene>
<reference evidence="2" key="1">
    <citation type="journal article" date="2014" name="Int. J. Syst. Evol. Microbiol.">
        <title>Complete genome sequence of Corynebacterium casei LMG S-19264T (=DSM 44701T), isolated from a smear-ripened cheese.</title>
        <authorList>
            <consortium name="US DOE Joint Genome Institute (JGI-PGF)"/>
            <person name="Walter F."/>
            <person name="Albersmeier A."/>
            <person name="Kalinowski J."/>
            <person name="Ruckert C."/>
        </authorList>
    </citation>
    <scope>NUCLEOTIDE SEQUENCE</scope>
    <source>
        <strain evidence="2">JCM 3091</strain>
    </source>
</reference>
<dbReference type="RefSeq" id="WP_229789339.1">
    <property type="nucleotide sequence ID" value="NZ_BMQC01000002.1"/>
</dbReference>
<dbReference type="SUPFAM" id="SSF51261">
    <property type="entry name" value="Duplicated hybrid motif"/>
    <property type="match status" value="1"/>
</dbReference>
<evidence type="ECO:0000313" key="3">
    <source>
        <dbReference type="Proteomes" id="UP000662200"/>
    </source>
</evidence>
<dbReference type="PANTHER" id="PTHR21666:SF270">
    <property type="entry name" value="MUREIN HYDROLASE ACTIVATOR ENVC"/>
    <property type="match status" value="1"/>
</dbReference>
<keyword evidence="3" id="KW-1185">Reference proteome</keyword>
<dbReference type="GO" id="GO:0004222">
    <property type="term" value="F:metalloendopeptidase activity"/>
    <property type="evidence" value="ECO:0007669"/>
    <property type="project" value="TreeGrafter"/>
</dbReference>
<evidence type="ECO:0000259" key="1">
    <source>
        <dbReference type="Pfam" id="PF01551"/>
    </source>
</evidence>
<evidence type="ECO:0000313" key="2">
    <source>
        <dbReference type="EMBL" id="GGK18339.1"/>
    </source>
</evidence>
<feature type="domain" description="M23ase beta-sheet core" evidence="1">
    <location>
        <begin position="158"/>
        <end position="262"/>
    </location>
</feature>
<accession>A0A8J3BLT0</accession>
<dbReference type="Pfam" id="PF01551">
    <property type="entry name" value="Peptidase_M23"/>
    <property type="match status" value="1"/>
</dbReference>
<dbReference type="InterPro" id="IPR011055">
    <property type="entry name" value="Dup_hybrid_motif"/>
</dbReference>
<protein>
    <recommendedName>
        <fullName evidence="1">M23ase beta-sheet core domain-containing protein</fullName>
    </recommendedName>
</protein>
<sequence length="286" mass="29113">MRRPAHIGISILATLGIAIGTFAGTPVTAAAANAMGVIKVSGGKLNIRSGPSTVSARTSQLASGTRVALICQVVGQKIYGTVRTTNLWNRLSGGRYASDAYVVRGTAAVPRCGAGGQVSPPVAKPSTPATGVVVSRSGWTAPVPGAAGSGFRTASRPGHDGIDIAVRKGAALRAAAAGQVIGVYCNVPRGYSCDKDGSVNISGCGWYLEIVHAADVVTRYCHLARKPFVSVGQRVSAGQLIGITGSSGNSSGPHLHFEIHVHAPPATHANAISPLPFLKLKGVVLK</sequence>
<name>A0A8J3BLT0_9ACTN</name>
<dbReference type="Gene3D" id="2.70.70.10">
    <property type="entry name" value="Glucose Permease (Domain IIA)"/>
    <property type="match status" value="1"/>
</dbReference>
<reference evidence="2" key="2">
    <citation type="submission" date="2020-09" db="EMBL/GenBank/DDBJ databases">
        <authorList>
            <person name="Sun Q."/>
            <person name="Ohkuma M."/>
        </authorList>
    </citation>
    <scope>NUCLEOTIDE SEQUENCE</scope>
    <source>
        <strain evidence="2">JCM 3091</strain>
    </source>
</reference>
<dbReference type="CDD" id="cd12797">
    <property type="entry name" value="M23_peptidase"/>
    <property type="match status" value="1"/>
</dbReference>
<dbReference type="EMBL" id="BMQC01000002">
    <property type="protein sequence ID" value="GGK18339.1"/>
    <property type="molecule type" value="Genomic_DNA"/>
</dbReference>
<dbReference type="InterPro" id="IPR016047">
    <property type="entry name" value="M23ase_b-sheet_dom"/>
</dbReference>